<dbReference type="EMBL" id="JACHVB010000035">
    <property type="protein sequence ID" value="MBC2594906.1"/>
    <property type="molecule type" value="Genomic_DNA"/>
</dbReference>
<comment type="caution">
    <text evidence="2">The sequence shown here is derived from an EMBL/GenBank/DDBJ whole genome shotgun (WGS) entry which is preliminary data.</text>
</comment>
<dbReference type="AlphaFoldDB" id="A0A842HH08"/>
<gene>
    <name evidence="2" type="ORF">H5P28_11620</name>
</gene>
<proteinExistence type="predicted"/>
<protein>
    <submittedName>
        <fullName evidence="2">Uncharacterized protein</fullName>
    </submittedName>
</protein>
<feature type="compositionally biased region" description="Basic residues" evidence="1">
    <location>
        <begin position="34"/>
        <end position="44"/>
    </location>
</feature>
<dbReference type="RefSeq" id="WP_185675872.1">
    <property type="nucleotide sequence ID" value="NZ_JACHVB010000035.1"/>
</dbReference>
<name>A0A842HH08_9BACT</name>
<evidence type="ECO:0000313" key="3">
    <source>
        <dbReference type="Proteomes" id="UP000546464"/>
    </source>
</evidence>
<feature type="region of interest" description="Disordered" evidence="1">
    <location>
        <begin position="34"/>
        <end position="53"/>
    </location>
</feature>
<reference evidence="2 3" key="1">
    <citation type="submission" date="2020-07" db="EMBL/GenBank/DDBJ databases">
        <authorList>
            <person name="Feng X."/>
        </authorList>
    </citation>
    <scope>NUCLEOTIDE SEQUENCE [LARGE SCALE GENOMIC DNA]</scope>
    <source>
        <strain evidence="2 3">JCM31066</strain>
    </source>
</reference>
<organism evidence="2 3">
    <name type="scientific">Ruficoccus amylovorans</name>
    <dbReference type="NCBI Taxonomy" id="1804625"/>
    <lineage>
        <taxon>Bacteria</taxon>
        <taxon>Pseudomonadati</taxon>
        <taxon>Verrucomicrobiota</taxon>
        <taxon>Opitutia</taxon>
        <taxon>Puniceicoccales</taxon>
        <taxon>Cerasicoccaceae</taxon>
        <taxon>Ruficoccus</taxon>
    </lineage>
</organism>
<keyword evidence="3" id="KW-1185">Reference proteome</keyword>
<accession>A0A842HH08</accession>
<sequence>MKEPAKTGAEEDVISRWRRLYCYLINHSPTAKIKRQIRRRQRRKMNQEINKAK</sequence>
<evidence type="ECO:0000256" key="1">
    <source>
        <dbReference type="SAM" id="MobiDB-lite"/>
    </source>
</evidence>
<dbReference type="Proteomes" id="UP000546464">
    <property type="component" value="Unassembled WGS sequence"/>
</dbReference>
<evidence type="ECO:0000313" key="2">
    <source>
        <dbReference type="EMBL" id="MBC2594906.1"/>
    </source>
</evidence>